<protein>
    <submittedName>
        <fullName evidence="1">Uncharacterized protein</fullName>
    </submittedName>
</protein>
<evidence type="ECO:0000313" key="2">
    <source>
        <dbReference type="Proteomes" id="UP001457282"/>
    </source>
</evidence>
<keyword evidence="2" id="KW-1185">Reference proteome</keyword>
<gene>
    <name evidence="1" type="ORF">M0R45_026492</name>
</gene>
<comment type="caution">
    <text evidence="1">The sequence shown here is derived from an EMBL/GenBank/DDBJ whole genome shotgun (WGS) entry which is preliminary data.</text>
</comment>
<dbReference type="AlphaFoldDB" id="A0AAW1WX99"/>
<sequence>MPVGDGEVAQGKRQRRGGLEVTACGGEKWKSWLGSFDGPAVGMMSGSARALLAAALVIGYDVVLMVENRIGLGRLGDWERRERDGND</sequence>
<evidence type="ECO:0000313" key="1">
    <source>
        <dbReference type="EMBL" id="KAK9929390.1"/>
    </source>
</evidence>
<dbReference type="EMBL" id="JBEDUW010000005">
    <property type="protein sequence ID" value="KAK9929390.1"/>
    <property type="molecule type" value="Genomic_DNA"/>
</dbReference>
<name>A0AAW1WX99_RUBAR</name>
<accession>A0AAW1WX99</accession>
<organism evidence="1 2">
    <name type="scientific">Rubus argutus</name>
    <name type="common">Southern blackberry</name>
    <dbReference type="NCBI Taxonomy" id="59490"/>
    <lineage>
        <taxon>Eukaryota</taxon>
        <taxon>Viridiplantae</taxon>
        <taxon>Streptophyta</taxon>
        <taxon>Embryophyta</taxon>
        <taxon>Tracheophyta</taxon>
        <taxon>Spermatophyta</taxon>
        <taxon>Magnoliopsida</taxon>
        <taxon>eudicotyledons</taxon>
        <taxon>Gunneridae</taxon>
        <taxon>Pentapetalae</taxon>
        <taxon>rosids</taxon>
        <taxon>fabids</taxon>
        <taxon>Rosales</taxon>
        <taxon>Rosaceae</taxon>
        <taxon>Rosoideae</taxon>
        <taxon>Rosoideae incertae sedis</taxon>
        <taxon>Rubus</taxon>
    </lineage>
</organism>
<reference evidence="1 2" key="1">
    <citation type="journal article" date="2023" name="G3 (Bethesda)">
        <title>A chromosome-length genome assembly and annotation of blackberry (Rubus argutus, cv. 'Hillquist').</title>
        <authorList>
            <person name="Bruna T."/>
            <person name="Aryal R."/>
            <person name="Dudchenko O."/>
            <person name="Sargent D.J."/>
            <person name="Mead D."/>
            <person name="Buti M."/>
            <person name="Cavallini A."/>
            <person name="Hytonen T."/>
            <person name="Andres J."/>
            <person name="Pham M."/>
            <person name="Weisz D."/>
            <person name="Mascagni F."/>
            <person name="Usai G."/>
            <person name="Natali L."/>
            <person name="Bassil N."/>
            <person name="Fernandez G.E."/>
            <person name="Lomsadze A."/>
            <person name="Armour M."/>
            <person name="Olukolu B."/>
            <person name="Poorten T."/>
            <person name="Britton C."/>
            <person name="Davik J."/>
            <person name="Ashrafi H."/>
            <person name="Aiden E.L."/>
            <person name="Borodovsky M."/>
            <person name="Worthington M."/>
        </authorList>
    </citation>
    <scope>NUCLEOTIDE SEQUENCE [LARGE SCALE GENOMIC DNA]</scope>
    <source>
        <strain evidence="1">PI 553951</strain>
    </source>
</reference>
<proteinExistence type="predicted"/>
<dbReference type="Proteomes" id="UP001457282">
    <property type="component" value="Unassembled WGS sequence"/>
</dbReference>